<sequence>MNCLTPICRRRRGFLRLLQLNSCYSYRFHTKRRLLQDIPKSDETRTPSTTPNNSYTNTAHNIKLDHTISDVTRLAELRARIRANYAPHPLPFQAGTPDYCYLRNKGLLTLEDVQLVTRELVIAALVRQRSSSGVSEDLIGVAHTIIRDIQAGLLPSDYLVSGYLIGVLRVSGTLEDLMRYWNWLVDHGRKSCTVQTFGIMIEALTYRGTKLSIMEGMYKEAVKRFYEPDHPPRSRMLTQGILAARVLNGNWRGAYELYDYYLKLYPQSESREYVEGLLMFERPPNEAAIIAIICCRVGMPMAPGMIRIILHGIWINYRDVRSMLTVATAYTGAKGEVNGSLILRLLVSIMSSASDGPLLTLGKRYQEGYNFIYQQIDKFTAVARSRGFLFAPPKWTPLIDVAGGLRRRDMLEAVLRVMRDMKIEFTSRHLIAIGYAYSAIGDINMVVKTWKVLREKFPMSASKEHLMHSLTACGLGFRDAERLQNSKMSSSDILKAADHALSNPRRKAAPPPPGVRFACPLVGNSKISLEEMREDVQKASAKFLAAIQSYGEPYEFSADPDFSTIPSKLPAGSSPPPVAREELESYYSTLASLGAAKPGEVDGSTGYTTEHLHFENWRSINQVLATAEENEERERSAQREVRVLDFSTDSLLLHVGEEDEEHIWHRVRELDNRFYLEAEAKERIGERKKKEVEQDEDDEADEEPVDAVHRRKMLHSRANLWRQLGIENLVRDLGKIPLAGGGQRGGEDDDERF</sequence>
<gene>
    <name evidence="2" type="ORF">B9Z19DRAFT_1129011</name>
</gene>
<keyword evidence="3" id="KW-1185">Reference proteome</keyword>
<organism evidence="2 3">
    <name type="scientific">Tuber borchii</name>
    <name type="common">White truffle</name>
    <dbReference type="NCBI Taxonomy" id="42251"/>
    <lineage>
        <taxon>Eukaryota</taxon>
        <taxon>Fungi</taxon>
        <taxon>Dikarya</taxon>
        <taxon>Ascomycota</taxon>
        <taxon>Pezizomycotina</taxon>
        <taxon>Pezizomycetes</taxon>
        <taxon>Pezizales</taxon>
        <taxon>Tuberaceae</taxon>
        <taxon>Tuber</taxon>
    </lineage>
</organism>
<name>A0A2T6ZN82_TUBBO</name>
<dbReference type="Proteomes" id="UP000244722">
    <property type="component" value="Unassembled WGS sequence"/>
</dbReference>
<feature type="region of interest" description="Disordered" evidence="1">
    <location>
        <begin position="686"/>
        <end position="708"/>
    </location>
</feature>
<dbReference type="EMBL" id="NESQ01000170">
    <property type="protein sequence ID" value="PUU76894.1"/>
    <property type="molecule type" value="Genomic_DNA"/>
</dbReference>
<feature type="compositionally biased region" description="Low complexity" evidence="1">
    <location>
        <begin position="46"/>
        <end position="58"/>
    </location>
</feature>
<protein>
    <submittedName>
        <fullName evidence="2">Uncharacterized protein</fullName>
    </submittedName>
</protein>
<feature type="region of interest" description="Disordered" evidence="1">
    <location>
        <begin position="38"/>
        <end position="58"/>
    </location>
</feature>
<reference evidence="2 3" key="1">
    <citation type="submission" date="2017-04" db="EMBL/GenBank/DDBJ databases">
        <title>Draft genome sequence of Tuber borchii Vittad., a whitish edible truffle.</title>
        <authorList>
            <consortium name="DOE Joint Genome Institute"/>
            <person name="Murat C."/>
            <person name="Kuo A."/>
            <person name="Barry K.W."/>
            <person name="Clum A."/>
            <person name="Dockter R.B."/>
            <person name="Fauchery L."/>
            <person name="Iotti M."/>
            <person name="Kohler A."/>
            <person name="Labutti K."/>
            <person name="Lindquist E.A."/>
            <person name="Lipzen A."/>
            <person name="Ohm R.A."/>
            <person name="Wang M."/>
            <person name="Grigoriev I.V."/>
            <person name="Zambonelli A."/>
            <person name="Martin F.M."/>
        </authorList>
    </citation>
    <scope>NUCLEOTIDE SEQUENCE [LARGE SCALE GENOMIC DNA]</scope>
    <source>
        <strain evidence="2 3">Tbo3840</strain>
    </source>
</reference>
<accession>A0A2T6ZN82</accession>
<proteinExistence type="predicted"/>
<comment type="caution">
    <text evidence="2">The sequence shown here is derived from an EMBL/GenBank/DDBJ whole genome shotgun (WGS) entry which is preliminary data.</text>
</comment>
<feature type="compositionally biased region" description="Acidic residues" evidence="1">
    <location>
        <begin position="693"/>
        <end position="705"/>
    </location>
</feature>
<evidence type="ECO:0000256" key="1">
    <source>
        <dbReference type="SAM" id="MobiDB-lite"/>
    </source>
</evidence>
<evidence type="ECO:0000313" key="2">
    <source>
        <dbReference type="EMBL" id="PUU76894.1"/>
    </source>
</evidence>
<dbReference type="OrthoDB" id="185373at2759"/>
<evidence type="ECO:0000313" key="3">
    <source>
        <dbReference type="Proteomes" id="UP000244722"/>
    </source>
</evidence>
<dbReference type="AlphaFoldDB" id="A0A2T6ZN82"/>